<comment type="caution">
    <text evidence="12">The sequence shown here is derived from an EMBL/GenBank/DDBJ whole genome shotgun (WGS) entry which is preliminary data.</text>
</comment>
<dbReference type="Proteomes" id="UP000738126">
    <property type="component" value="Unassembled WGS sequence"/>
</dbReference>
<dbReference type="InterPro" id="IPR050480">
    <property type="entry name" value="CysZ-like"/>
</dbReference>
<evidence type="ECO:0000256" key="2">
    <source>
        <dbReference type="ARBA" id="ARBA00022448"/>
    </source>
</evidence>
<dbReference type="NCBIfam" id="NF003433">
    <property type="entry name" value="PRK04949.1"/>
    <property type="match status" value="1"/>
</dbReference>
<reference evidence="12 13" key="1">
    <citation type="journal article" date="2020" name="Microorganisms">
        <title>Osmotic Adaptation and Compatible Solute Biosynthesis of Phototrophic Bacteria as Revealed from Genome Analyses.</title>
        <authorList>
            <person name="Imhoff J.F."/>
            <person name="Rahn T."/>
            <person name="Kunzel S."/>
            <person name="Keller A."/>
            <person name="Neulinger S.C."/>
        </authorList>
    </citation>
    <scope>NUCLEOTIDE SEQUENCE [LARGE SCALE GENOMIC DNA]</scope>
    <source>
        <strain evidence="12 13">DSM 15116</strain>
    </source>
</reference>
<keyword evidence="8" id="KW-0764">Sulfate transport</keyword>
<evidence type="ECO:0000256" key="10">
    <source>
        <dbReference type="ARBA" id="ARBA00023192"/>
    </source>
</evidence>
<evidence type="ECO:0000313" key="13">
    <source>
        <dbReference type="Proteomes" id="UP000738126"/>
    </source>
</evidence>
<dbReference type="EMBL" id="NRSH01000015">
    <property type="protein sequence ID" value="MBK1725913.1"/>
    <property type="molecule type" value="Genomic_DNA"/>
</dbReference>
<dbReference type="InterPro" id="IPR059112">
    <property type="entry name" value="CysZ/EI24"/>
</dbReference>
<dbReference type="Pfam" id="PF07264">
    <property type="entry name" value="EI24"/>
    <property type="match status" value="1"/>
</dbReference>
<evidence type="ECO:0000256" key="1">
    <source>
        <dbReference type="ARBA" id="ARBA00004141"/>
    </source>
</evidence>
<feature type="transmembrane region" description="Helical" evidence="11">
    <location>
        <begin position="75"/>
        <end position="100"/>
    </location>
</feature>
<dbReference type="PANTHER" id="PTHR37468:SF1">
    <property type="entry name" value="SULFATE TRANSPORTER CYSZ"/>
    <property type="match status" value="1"/>
</dbReference>
<dbReference type="PANTHER" id="PTHR37468">
    <property type="entry name" value="SULFATE TRANSPORTER CYSZ"/>
    <property type="match status" value="1"/>
</dbReference>
<evidence type="ECO:0000256" key="3">
    <source>
        <dbReference type="ARBA" id="ARBA00022475"/>
    </source>
</evidence>
<evidence type="ECO:0000256" key="11">
    <source>
        <dbReference type="SAM" id="Phobius"/>
    </source>
</evidence>
<dbReference type="RefSeq" id="WP_200256521.1">
    <property type="nucleotide sequence ID" value="NZ_NRSH01000015.1"/>
</dbReference>
<keyword evidence="2" id="KW-0813">Transport</keyword>
<keyword evidence="10" id="KW-0198">Cysteine biosynthesis</keyword>
<organism evidence="12 13">
    <name type="scientific">Halorhodospira neutriphila</name>
    <dbReference type="NCBI Taxonomy" id="168379"/>
    <lineage>
        <taxon>Bacteria</taxon>
        <taxon>Pseudomonadati</taxon>
        <taxon>Pseudomonadota</taxon>
        <taxon>Gammaproteobacteria</taxon>
        <taxon>Chromatiales</taxon>
        <taxon>Ectothiorhodospiraceae</taxon>
        <taxon>Halorhodospira</taxon>
    </lineage>
</organism>
<keyword evidence="5" id="KW-0028">Amino-acid biosynthesis</keyword>
<evidence type="ECO:0000256" key="7">
    <source>
        <dbReference type="ARBA" id="ARBA00022989"/>
    </source>
</evidence>
<evidence type="ECO:0000313" key="12">
    <source>
        <dbReference type="EMBL" id="MBK1725913.1"/>
    </source>
</evidence>
<comment type="subcellular location">
    <subcellularLocation>
        <location evidence="1">Membrane</location>
        <topology evidence="1">Multi-pass membrane protein</topology>
    </subcellularLocation>
</comment>
<sequence>MRETPPSNPFAGAGHFIRGFRLMVQPGIRRYVLAPLGINLALFAGAIAAGAAAFAELVGWLQGMIPAWLDWLAWLLWPLFFAGALLVTFYAFSLVANLIAAPFMGPLAAAVERHLTGSGPPPEADGGGVGTLLREAGADVAAELHKMGYFALRAAPLLLLSVIPLLNTLAPLLWLIFGAWTLAQEYLDPPLGNYGLRFREQRPVLARHRWTVLGFGAAATVATTIPGLNFLVLPAAVAGATSLATARMAGELTTATPEAHPAAS</sequence>
<evidence type="ECO:0000256" key="4">
    <source>
        <dbReference type="ARBA" id="ARBA00022519"/>
    </source>
</evidence>
<name>A0ABS1E2H3_9GAMM</name>
<evidence type="ECO:0000256" key="5">
    <source>
        <dbReference type="ARBA" id="ARBA00022605"/>
    </source>
</evidence>
<keyword evidence="3" id="KW-1003">Cell membrane</keyword>
<proteinExistence type="predicted"/>
<feature type="transmembrane region" description="Helical" evidence="11">
    <location>
        <begin position="157"/>
        <end position="183"/>
    </location>
</feature>
<gene>
    <name evidence="12" type="ORF">CKO13_02540</name>
</gene>
<feature type="transmembrane region" description="Helical" evidence="11">
    <location>
        <begin position="212"/>
        <end position="238"/>
    </location>
</feature>
<accession>A0ABS1E2H3</accession>
<evidence type="ECO:0000256" key="9">
    <source>
        <dbReference type="ARBA" id="ARBA00023136"/>
    </source>
</evidence>
<evidence type="ECO:0000256" key="6">
    <source>
        <dbReference type="ARBA" id="ARBA00022692"/>
    </source>
</evidence>
<keyword evidence="13" id="KW-1185">Reference proteome</keyword>
<feature type="transmembrane region" description="Helical" evidence="11">
    <location>
        <begin position="31"/>
        <end position="55"/>
    </location>
</feature>
<protein>
    <submittedName>
        <fullName evidence="12">Sulfate transporter CysZ</fullName>
    </submittedName>
</protein>
<keyword evidence="4" id="KW-0997">Cell inner membrane</keyword>
<evidence type="ECO:0000256" key="8">
    <source>
        <dbReference type="ARBA" id="ARBA00023032"/>
    </source>
</evidence>
<keyword evidence="7 11" id="KW-1133">Transmembrane helix</keyword>
<keyword evidence="6 11" id="KW-0812">Transmembrane</keyword>
<keyword evidence="9 11" id="KW-0472">Membrane</keyword>